<feature type="transmembrane region" description="Helical" evidence="1">
    <location>
        <begin position="67"/>
        <end position="86"/>
    </location>
</feature>
<dbReference type="STRING" id="334253.SAMN04487943_102263"/>
<name>A0A1I4IT74_9BACI</name>
<keyword evidence="1" id="KW-1133">Transmembrane helix</keyword>
<dbReference type="OrthoDB" id="9789113at2"/>
<dbReference type="EMBL" id="FOTR01000002">
    <property type="protein sequence ID" value="SFL57041.1"/>
    <property type="molecule type" value="Genomic_DNA"/>
</dbReference>
<dbReference type="Proteomes" id="UP000198565">
    <property type="component" value="Unassembled WGS sequence"/>
</dbReference>
<organism evidence="3 4">
    <name type="scientific">Gracilibacillus orientalis</name>
    <dbReference type="NCBI Taxonomy" id="334253"/>
    <lineage>
        <taxon>Bacteria</taxon>
        <taxon>Bacillati</taxon>
        <taxon>Bacillota</taxon>
        <taxon>Bacilli</taxon>
        <taxon>Bacillales</taxon>
        <taxon>Bacillaceae</taxon>
        <taxon>Gracilibacillus</taxon>
    </lineage>
</organism>
<dbReference type="InterPro" id="IPR036938">
    <property type="entry name" value="PAP2/HPO_sf"/>
</dbReference>
<keyword evidence="1" id="KW-0472">Membrane</keyword>
<feature type="transmembrane region" description="Helical" evidence="1">
    <location>
        <begin position="93"/>
        <end position="115"/>
    </location>
</feature>
<evidence type="ECO:0000259" key="2">
    <source>
        <dbReference type="SMART" id="SM00014"/>
    </source>
</evidence>
<evidence type="ECO:0000313" key="4">
    <source>
        <dbReference type="Proteomes" id="UP000198565"/>
    </source>
</evidence>
<dbReference type="RefSeq" id="WP_091481916.1">
    <property type="nucleotide sequence ID" value="NZ_FOTR01000002.1"/>
</dbReference>
<feature type="transmembrane region" description="Helical" evidence="1">
    <location>
        <begin position="135"/>
        <end position="153"/>
    </location>
</feature>
<feature type="transmembrane region" description="Helical" evidence="1">
    <location>
        <begin position="191"/>
        <end position="214"/>
    </location>
</feature>
<dbReference type="SUPFAM" id="SSF48317">
    <property type="entry name" value="Acid phosphatase/Vanadium-dependent haloperoxidase"/>
    <property type="match status" value="1"/>
</dbReference>
<dbReference type="PANTHER" id="PTHR14969:SF13">
    <property type="entry name" value="AT30094P"/>
    <property type="match status" value="1"/>
</dbReference>
<keyword evidence="1" id="KW-0812">Transmembrane</keyword>
<evidence type="ECO:0000256" key="1">
    <source>
        <dbReference type="SAM" id="Phobius"/>
    </source>
</evidence>
<dbReference type="PANTHER" id="PTHR14969">
    <property type="entry name" value="SPHINGOSINE-1-PHOSPHATE PHOSPHOHYDROLASE"/>
    <property type="match status" value="1"/>
</dbReference>
<reference evidence="4" key="1">
    <citation type="submission" date="2016-10" db="EMBL/GenBank/DDBJ databases">
        <authorList>
            <person name="Varghese N."/>
            <person name="Submissions S."/>
        </authorList>
    </citation>
    <scope>NUCLEOTIDE SEQUENCE [LARGE SCALE GENOMIC DNA]</scope>
    <source>
        <strain evidence="4">CGMCC 1.4250</strain>
    </source>
</reference>
<dbReference type="AlphaFoldDB" id="A0A1I4IT74"/>
<gene>
    <name evidence="3" type="ORF">SAMN04487943_102263</name>
</gene>
<sequence length="222" mass="25308">MKDMSKIAIVTLIVGFIIIILTMSLFIELAGDVLEEEKFFADRIFQENIVFAEETWIHQMMEVVTEAGSVIFLTIASVILAVYLFFAKKSKWYSLFFSINMVGISLLTQVLKVIFERERPELIAQYGGTGFSFPSGHSTGSIAFYGFIMYLLWKKVSAKWLKWLSVLFFACLAIVIAFSRVVLGVHFFTDIVAGMSLGLAWLITCMIALEFFLWRGRKKRNS</sequence>
<dbReference type="SMART" id="SM00014">
    <property type="entry name" value="acidPPc"/>
    <property type="match status" value="1"/>
</dbReference>
<feature type="transmembrane region" description="Helical" evidence="1">
    <location>
        <begin position="7"/>
        <end position="27"/>
    </location>
</feature>
<accession>A0A1I4IT74</accession>
<evidence type="ECO:0000313" key="3">
    <source>
        <dbReference type="EMBL" id="SFL57041.1"/>
    </source>
</evidence>
<feature type="domain" description="Phosphatidic acid phosphatase type 2/haloperoxidase" evidence="2">
    <location>
        <begin position="94"/>
        <end position="206"/>
    </location>
</feature>
<keyword evidence="4" id="KW-1185">Reference proteome</keyword>
<feature type="transmembrane region" description="Helical" evidence="1">
    <location>
        <begin position="160"/>
        <end position="179"/>
    </location>
</feature>
<dbReference type="InterPro" id="IPR000326">
    <property type="entry name" value="PAP2/HPO"/>
</dbReference>
<protein>
    <submittedName>
        <fullName evidence="3">Undecaprenyl-diphosphatase</fullName>
    </submittedName>
</protein>
<dbReference type="Gene3D" id="1.20.144.10">
    <property type="entry name" value="Phosphatidic acid phosphatase type 2/haloperoxidase"/>
    <property type="match status" value="2"/>
</dbReference>
<proteinExistence type="predicted"/>
<dbReference type="Pfam" id="PF01569">
    <property type="entry name" value="PAP2"/>
    <property type="match status" value="1"/>
</dbReference>
<dbReference type="CDD" id="cd03392">
    <property type="entry name" value="PAP2_like_2"/>
    <property type="match status" value="1"/>
</dbReference>